<gene>
    <name evidence="3" type="ORF">ANN_06789</name>
</gene>
<dbReference type="InterPro" id="IPR009057">
    <property type="entry name" value="Homeodomain-like_sf"/>
</dbReference>
<proteinExistence type="predicted"/>
<dbReference type="EMBL" id="JAJSOF020000011">
    <property type="protein sequence ID" value="KAJ4444990.1"/>
    <property type="molecule type" value="Genomic_DNA"/>
</dbReference>
<evidence type="ECO:0000259" key="2">
    <source>
        <dbReference type="Pfam" id="PF17906"/>
    </source>
</evidence>
<name>A0ABQ8TH19_PERAM</name>
<dbReference type="PANTHER" id="PTHR46060:SF1">
    <property type="entry name" value="MARINER MOS1 TRANSPOSASE-LIKE PROTEIN"/>
    <property type="match status" value="1"/>
</dbReference>
<dbReference type="Pfam" id="PF17906">
    <property type="entry name" value="HTH_48"/>
    <property type="match status" value="1"/>
</dbReference>
<comment type="caution">
    <text evidence="3">The sequence shown here is derived from an EMBL/GenBank/DDBJ whole genome shotgun (WGS) entry which is preliminary data.</text>
</comment>
<dbReference type="SUPFAM" id="SSF46689">
    <property type="entry name" value="Homeodomain-like"/>
    <property type="match status" value="1"/>
</dbReference>
<organism evidence="3 4">
    <name type="scientific">Periplaneta americana</name>
    <name type="common">American cockroach</name>
    <name type="synonym">Blatta americana</name>
    <dbReference type="NCBI Taxonomy" id="6978"/>
    <lineage>
        <taxon>Eukaryota</taxon>
        <taxon>Metazoa</taxon>
        <taxon>Ecdysozoa</taxon>
        <taxon>Arthropoda</taxon>
        <taxon>Hexapoda</taxon>
        <taxon>Insecta</taxon>
        <taxon>Pterygota</taxon>
        <taxon>Neoptera</taxon>
        <taxon>Polyneoptera</taxon>
        <taxon>Dictyoptera</taxon>
        <taxon>Blattodea</taxon>
        <taxon>Blattoidea</taxon>
        <taxon>Blattidae</taxon>
        <taxon>Blattinae</taxon>
        <taxon>Periplaneta</taxon>
    </lineage>
</organism>
<comment type="subcellular location">
    <subcellularLocation>
        <location evidence="1">Nucleus</location>
    </subcellularLocation>
</comment>
<reference evidence="3 4" key="1">
    <citation type="journal article" date="2022" name="Allergy">
        <title>Genome assembly and annotation of Periplaneta americana reveal a comprehensive cockroach allergen profile.</title>
        <authorList>
            <person name="Wang L."/>
            <person name="Xiong Q."/>
            <person name="Saelim N."/>
            <person name="Wang L."/>
            <person name="Nong W."/>
            <person name="Wan A.T."/>
            <person name="Shi M."/>
            <person name="Liu X."/>
            <person name="Cao Q."/>
            <person name="Hui J.H.L."/>
            <person name="Sookrung N."/>
            <person name="Leung T.F."/>
            <person name="Tungtrongchitr A."/>
            <person name="Tsui S.K.W."/>
        </authorList>
    </citation>
    <scope>NUCLEOTIDE SEQUENCE [LARGE SCALE GENOMIC DNA]</scope>
    <source>
        <strain evidence="3">PWHHKU_190912</strain>
    </source>
</reference>
<feature type="domain" description="Mos1 transposase HTH" evidence="2">
    <location>
        <begin position="93"/>
        <end position="138"/>
    </location>
</feature>
<dbReference type="Proteomes" id="UP001148838">
    <property type="component" value="Unassembled WGS sequence"/>
</dbReference>
<accession>A0ABQ8TH19</accession>
<dbReference type="InterPro" id="IPR052709">
    <property type="entry name" value="Transposase-MT_Hybrid"/>
</dbReference>
<keyword evidence="4" id="KW-1185">Reference proteome</keyword>
<evidence type="ECO:0000313" key="4">
    <source>
        <dbReference type="Proteomes" id="UP001148838"/>
    </source>
</evidence>
<protein>
    <recommendedName>
        <fullName evidence="2">Mos1 transposase HTH domain-containing protein</fullName>
    </recommendedName>
</protein>
<dbReference type="Gene3D" id="1.10.10.1450">
    <property type="match status" value="1"/>
</dbReference>
<evidence type="ECO:0000313" key="3">
    <source>
        <dbReference type="EMBL" id="KAJ4444990.1"/>
    </source>
</evidence>
<evidence type="ECO:0000256" key="1">
    <source>
        <dbReference type="ARBA" id="ARBA00004123"/>
    </source>
</evidence>
<sequence length="179" mass="20530">MSPGSSTESYPAFARIGLRENPGKNLNQVTSPTRIRTHLASRPDVLTVAPQGLRDLGRIDTQHAMHMTGSVNRLRPVERSQCERKCHSAMEQRVNIKFCYKLGKTATETHGMLVQVYGREVVSRKCVYEWFKRFREGKETIEDEPRSGRPSTSRTPEMIEKVRQMLTQDQRLTLRSIAE</sequence>
<dbReference type="PANTHER" id="PTHR46060">
    <property type="entry name" value="MARINER MOS1 TRANSPOSASE-LIKE PROTEIN"/>
    <property type="match status" value="1"/>
</dbReference>
<dbReference type="InterPro" id="IPR041426">
    <property type="entry name" value="Mos1_HTH"/>
</dbReference>